<dbReference type="Proteomes" id="UP000799779">
    <property type="component" value="Unassembled WGS sequence"/>
</dbReference>
<dbReference type="GO" id="GO:0016740">
    <property type="term" value="F:transferase activity"/>
    <property type="evidence" value="ECO:0007669"/>
    <property type="project" value="UniProtKB-KW"/>
</dbReference>
<accession>A0A6A5WS36</accession>
<dbReference type="GO" id="GO:0019509">
    <property type="term" value="P:L-methionine salvage from methylthioadenosine"/>
    <property type="evidence" value="ECO:0007669"/>
    <property type="project" value="TreeGrafter"/>
</dbReference>
<proteinExistence type="inferred from homology"/>
<dbReference type="Pfam" id="PF01008">
    <property type="entry name" value="IF-2B"/>
    <property type="match status" value="1"/>
</dbReference>
<dbReference type="InterPro" id="IPR042529">
    <property type="entry name" value="IF_2B-like_C"/>
</dbReference>
<sequence length="160" mass="17017">MAGLLLEAGGGSKRLQIMVAPDAVAARLAQEVDIVLLGADRITSTGDVSNKIGSLTVALGAAHGKNVQVVVASDVDKIVAPGQDHGPTERHPASEITAAWPEHARQALGDKITVFGEWFEWVPSNLIDVYISDEGVLDREKVAEFGKHIALMQQQIFKGT</sequence>
<dbReference type="AlphaFoldDB" id="A0A6A5WS36"/>
<evidence type="ECO:0000313" key="3">
    <source>
        <dbReference type="EMBL" id="KAF2003764.1"/>
    </source>
</evidence>
<dbReference type="InterPro" id="IPR037171">
    <property type="entry name" value="NagB/RpiA_transferase-like"/>
</dbReference>
<organism evidence="3 4">
    <name type="scientific">Amniculicola lignicola CBS 123094</name>
    <dbReference type="NCBI Taxonomy" id="1392246"/>
    <lineage>
        <taxon>Eukaryota</taxon>
        <taxon>Fungi</taxon>
        <taxon>Dikarya</taxon>
        <taxon>Ascomycota</taxon>
        <taxon>Pezizomycotina</taxon>
        <taxon>Dothideomycetes</taxon>
        <taxon>Pleosporomycetidae</taxon>
        <taxon>Pleosporales</taxon>
        <taxon>Amniculicolaceae</taxon>
        <taxon>Amniculicola</taxon>
    </lineage>
</organism>
<comment type="similarity">
    <text evidence="1 2">Belongs to the eIF-2B alpha/beta/delta subunits family.</text>
</comment>
<reference evidence="3" key="1">
    <citation type="journal article" date="2020" name="Stud. Mycol.">
        <title>101 Dothideomycetes genomes: a test case for predicting lifestyles and emergence of pathogens.</title>
        <authorList>
            <person name="Haridas S."/>
            <person name="Albert R."/>
            <person name="Binder M."/>
            <person name="Bloem J."/>
            <person name="Labutti K."/>
            <person name="Salamov A."/>
            <person name="Andreopoulos B."/>
            <person name="Baker S."/>
            <person name="Barry K."/>
            <person name="Bills G."/>
            <person name="Bluhm B."/>
            <person name="Cannon C."/>
            <person name="Castanera R."/>
            <person name="Culley D."/>
            <person name="Daum C."/>
            <person name="Ezra D."/>
            <person name="Gonzalez J."/>
            <person name="Henrissat B."/>
            <person name="Kuo A."/>
            <person name="Liang C."/>
            <person name="Lipzen A."/>
            <person name="Lutzoni F."/>
            <person name="Magnuson J."/>
            <person name="Mondo S."/>
            <person name="Nolan M."/>
            <person name="Ohm R."/>
            <person name="Pangilinan J."/>
            <person name="Park H.-J."/>
            <person name="Ramirez L."/>
            <person name="Alfaro M."/>
            <person name="Sun H."/>
            <person name="Tritt A."/>
            <person name="Yoshinaga Y."/>
            <person name="Zwiers L.-H."/>
            <person name="Turgeon B."/>
            <person name="Goodwin S."/>
            <person name="Spatafora J."/>
            <person name="Crous P."/>
            <person name="Grigoriev I."/>
        </authorList>
    </citation>
    <scope>NUCLEOTIDE SEQUENCE</scope>
    <source>
        <strain evidence="3">CBS 123094</strain>
    </source>
</reference>
<dbReference type="PANTHER" id="PTHR43475:SF3">
    <property type="entry name" value="TRANSLATION INITIATION FACTOR EIF-2B SUBUNIT FAMILY PROTEIN (AFU_ORTHOLOGUE AFUA_2G14290)"/>
    <property type="match status" value="1"/>
</dbReference>
<evidence type="ECO:0000256" key="1">
    <source>
        <dbReference type="ARBA" id="ARBA00007251"/>
    </source>
</evidence>
<keyword evidence="4" id="KW-1185">Reference proteome</keyword>
<dbReference type="Gene3D" id="3.40.50.10470">
    <property type="entry name" value="Translation initiation factor eif-2b, domain 2"/>
    <property type="match status" value="1"/>
</dbReference>
<gene>
    <name evidence="3" type="ORF">P154DRAFT_519977</name>
</gene>
<dbReference type="InterPro" id="IPR000649">
    <property type="entry name" value="IF-2B-related"/>
</dbReference>
<keyword evidence="3" id="KW-0808">Transferase</keyword>
<dbReference type="OrthoDB" id="206213at2759"/>
<dbReference type="SUPFAM" id="SSF100950">
    <property type="entry name" value="NagB/RpiA/CoA transferase-like"/>
    <property type="match status" value="1"/>
</dbReference>
<evidence type="ECO:0000256" key="2">
    <source>
        <dbReference type="RuleBase" id="RU003814"/>
    </source>
</evidence>
<name>A0A6A5WS36_9PLEO</name>
<protein>
    <submittedName>
        <fullName evidence="3">Nagb/rpia/CoA transferase-like protein</fullName>
    </submittedName>
</protein>
<dbReference type="GO" id="GO:0046523">
    <property type="term" value="F:S-methyl-5-thioribose-1-phosphate isomerase activity"/>
    <property type="evidence" value="ECO:0007669"/>
    <property type="project" value="TreeGrafter"/>
</dbReference>
<evidence type="ECO:0000313" key="4">
    <source>
        <dbReference type="Proteomes" id="UP000799779"/>
    </source>
</evidence>
<dbReference type="PANTHER" id="PTHR43475">
    <property type="entry name" value="METHYLTHIORIBOSE-1-PHOSPHATE ISOMERASE"/>
    <property type="match status" value="1"/>
</dbReference>
<dbReference type="EMBL" id="ML977571">
    <property type="protein sequence ID" value="KAF2003764.1"/>
    <property type="molecule type" value="Genomic_DNA"/>
</dbReference>